<evidence type="ECO:0000313" key="2">
    <source>
        <dbReference type="EMBL" id="CAF4656497.1"/>
    </source>
</evidence>
<name>A0A8S2ZU89_9BILA</name>
<evidence type="ECO:0000259" key="1">
    <source>
        <dbReference type="Pfam" id="PF17857"/>
    </source>
</evidence>
<sequence length="54" mass="6333">AILFGKPEALKSHNDLIRLYLHESERVYCDKLVDRIDTFIKLQREVAKKSFEVG</sequence>
<comment type="caution">
    <text evidence="2">The sequence shown here is derived from an EMBL/GenBank/DDBJ whole genome shotgun (WGS) entry which is preliminary data.</text>
</comment>
<feature type="domain" description="Dynein heavy chain 3 AAA+ lid" evidence="1">
    <location>
        <begin position="2"/>
        <end position="52"/>
    </location>
</feature>
<proteinExistence type="predicted"/>
<dbReference type="OrthoDB" id="5593012at2759"/>
<reference evidence="2" key="1">
    <citation type="submission" date="2021-02" db="EMBL/GenBank/DDBJ databases">
        <authorList>
            <person name="Nowell W R."/>
        </authorList>
    </citation>
    <scope>NUCLEOTIDE SEQUENCE</scope>
</reference>
<dbReference type="AlphaFoldDB" id="A0A8S2ZU89"/>
<protein>
    <recommendedName>
        <fullName evidence="1">Dynein heavy chain 3 AAA+ lid domain-containing protein</fullName>
    </recommendedName>
</protein>
<dbReference type="Pfam" id="PF17857">
    <property type="entry name" value="AAA_lid_1"/>
    <property type="match status" value="1"/>
</dbReference>
<dbReference type="InterPro" id="IPR041589">
    <property type="entry name" value="DNAH3_AAA_lid_1"/>
</dbReference>
<evidence type="ECO:0000313" key="3">
    <source>
        <dbReference type="Proteomes" id="UP000681722"/>
    </source>
</evidence>
<accession>A0A8S2ZU89</accession>
<dbReference type="Gene3D" id="1.20.920.30">
    <property type="match status" value="1"/>
</dbReference>
<organism evidence="2 3">
    <name type="scientific">Didymodactylos carnosus</name>
    <dbReference type="NCBI Taxonomy" id="1234261"/>
    <lineage>
        <taxon>Eukaryota</taxon>
        <taxon>Metazoa</taxon>
        <taxon>Spiralia</taxon>
        <taxon>Gnathifera</taxon>
        <taxon>Rotifera</taxon>
        <taxon>Eurotatoria</taxon>
        <taxon>Bdelloidea</taxon>
        <taxon>Philodinida</taxon>
        <taxon>Philodinidae</taxon>
        <taxon>Didymodactylos</taxon>
    </lineage>
</organism>
<dbReference type="EMBL" id="CAJOBC010144535">
    <property type="protein sequence ID" value="CAF4656497.1"/>
    <property type="molecule type" value="Genomic_DNA"/>
</dbReference>
<feature type="non-terminal residue" evidence="2">
    <location>
        <position position="1"/>
    </location>
</feature>
<dbReference type="Proteomes" id="UP000681722">
    <property type="component" value="Unassembled WGS sequence"/>
</dbReference>
<gene>
    <name evidence="2" type="ORF">SRO942_LOCUS50539</name>
</gene>